<name>A0A0F8NUN6_METMZ</name>
<dbReference type="EMBL" id="JJQF01000114">
    <property type="protein sequence ID" value="KKH28269.1"/>
    <property type="molecule type" value="Genomic_DNA"/>
</dbReference>
<evidence type="ECO:0000313" key="4">
    <source>
        <dbReference type="EMBL" id="KKH51919.1"/>
    </source>
</evidence>
<evidence type="ECO:0000313" key="7">
    <source>
        <dbReference type="Proteomes" id="UP000034409"/>
    </source>
</evidence>
<accession>A0A0F8NUN6</accession>
<evidence type="ECO:0000313" key="6">
    <source>
        <dbReference type="Proteomes" id="UP000034338"/>
    </source>
</evidence>
<dbReference type="EMBL" id="JJPS01000204">
    <property type="protein sequence ID" value="KKG85565.1"/>
    <property type="molecule type" value="Genomic_DNA"/>
</dbReference>
<reference evidence="5 6" key="1">
    <citation type="journal article" date="2015" name="ISME J.">
        <title>Genomic and phenotypic differentiation among Methanosarcina mazei populations from Columbia River sediment.</title>
        <authorList>
            <person name="Youngblut N.D."/>
            <person name="Wirth J.S."/>
            <person name="Henriksen J.R."/>
            <person name="Smith M."/>
            <person name="Simon H."/>
            <person name="Metcalf W.W."/>
            <person name="Whitaker R.J."/>
        </authorList>
    </citation>
    <scope>NUCLEOTIDE SEQUENCE [LARGE SCALE GENOMIC DNA]</scope>
    <source>
        <strain evidence="2 6">1.H.A.0.1</strain>
        <strain evidence="3 8">1.H.A.1A.4</strain>
        <strain evidence="4 5">1.H.A.2.1</strain>
        <strain evidence="1 7">3.H.A.2.8</strain>
    </source>
</reference>
<dbReference type="PATRIC" id="fig|2209.52.peg.1394"/>
<evidence type="ECO:0000313" key="3">
    <source>
        <dbReference type="EMBL" id="KKH38108.1"/>
    </source>
</evidence>
<protein>
    <submittedName>
        <fullName evidence="2">Uncharacterized protein</fullName>
    </submittedName>
</protein>
<dbReference type="Proteomes" id="UP000034409">
    <property type="component" value="Unassembled WGS sequence"/>
</dbReference>
<dbReference type="AlphaFoldDB" id="A0A0F8NUN6"/>
<organism evidence="2 6">
    <name type="scientific">Methanosarcina mazei</name>
    <name type="common">Methanosarcina frisia</name>
    <dbReference type="NCBI Taxonomy" id="2209"/>
    <lineage>
        <taxon>Archaea</taxon>
        <taxon>Methanobacteriati</taxon>
        <taxon>Methanobacteriota</taxon>
        <taxon>Stenosarchaea group</taxon>
        <taxon>Methanomicrobia</taxon>
        <taxon>Methanosarcinales</taxon>
        <taxon>Methanosarcinaceae</taxon>
        <taxon>Methanosarcina</taxon>
    </lineage>
</organism>
<sequence>MKFCSSSCKPVRNRILISKKRNITVSGDLSGLLMDNFVRRNLIQRAQVLLLKAFKRDLIGCSVDS</sequence>
<dbReference type="Proteomes" id="UP000034259">
    <property type="component" value="Unassembled WGS sequence"/>
</dbReference>
<evidence type="ECO:0000313" key="8">
    <source>
        <dbReference type="Proteomes" id="UP000034672"/>
    </source>
</evidence>
<evidence type="ECO:0000313" key="2">
    <source>
        <dbReference type="EMBL" id="KKH28269.1"/>
    </source>
</evidence>
<dbReference type="Proteomes" id="UP000034338">
    <property type="component" value="Unassembled WGS sequence"/>
</dbReference>
<evidence type="ECO:0000313" key="1">
    <source>
        <dbReference type="EMBL" id="KKG85565.1"/>
    </source>
</evidence>
<dbReference type="EMBL" id="JJQK01000114">
    <property type="protein sequence ID" value="KKH51919.1"/>
    <property type="molecule type" value="Genomic_DNA"/>
</dbReference>
<dbReference type="EMBL" id="JJQI01000084">
    <property type="protein sequence ID" value="KKH38108.1"/>
    <property type="molecule type" value="Genomic_DNA"/>
</dbReference>
<gene>
    <name evidence="2" type="ORF">DU37_08625</name>
    <name evidence="1" type="ORF">DU59_03650</name>
    <name evidence="3" type="ORF">DU71_06330</name>
    <name evidence="4" type="ORF">DU72_14130</name>
</gene>
<dbReference type="Proteomes" id="UP000034672">
    <property type="component" value="Unassembled WGS sequence"/>
</dbReference>
<proteinExistence type="predicted"/>
<comment type="caution">
    <text evidence="2">The sequence shown here is derived from an EMBL/GenBank/DDBJ whole genome shotgun (WGS) entry which is preliminary data.</text>
</comment>
<evidence type="ECO:0000313" key="5">
    <source>
        <dbReference type="Proteomes" id="UP000034259"/>
    </source>
</evidence>